<protein>
    <submittedName>
        <fullName evidence="16">Cytochrome P450</fullName>
    </submittedName>
</protein>
<organism evidence="16">
    <name type="scientific">Dichomitus squalens</name>
    <dbReference type="NCBI Taxonomy" id="114155"/>
    <lineage>
        <taxon>Eukaryota</taxon>
        <taxon>Fungi</taxon>
        <taxon>Dikarya</taxon>
        <taxon>Basidiomycota</taxon>
        <taxon>Agaricomycotina</taxon>
        <taxon>Agaricomycetes</taxon>
        <taxon>Polyporales</taxon>
        <taxon>Polyporaceae</taxon>
        <taxon>Dichomitus</taxon>
    </lineage>
</organism>
<evidence type="ECO:0000256" key="9">
    <source>
        <dbReference type="ARBA" id="ARBA00023002"/>
    </source>
</evidence>
<evidence type="ECO:0000256" key="1">
    <source>
        <dbReference type="ARBA" id="ARBA00001971"/>
    </source>
</evidence>
<dbReference type="InterPro" id="IPR036396">
    <property type="entry name" value="Cyt_P450_sf"/>
</dbReference>
<dbReference type="GO" id="GO:0004497">
    <property type="term" value="F:monooxygenase activity"/>
    <property type="evidence" value="ECO:0007669"/>
    <property type="project" value="UniProtKB-KW"/>
</dbReference>
<comment type="cofactor">
    <cofactor evidence="1 13">
        <name>heme</name>
        <dbReference type="ChEBI" id="CHEBI:30413"/>
    </cofactor>
</comment>
<evidence type="ECO:0000256" key="4">
    <source>
        <dbReference type="ARBA" id="ARBA00010617"/>
    </source>
</evidence>
<evidence type="ECO:0000256" key="6">
    <source>
        <dbReference type="ARBA" id="ARBA00022692"/>
    </source>
</evidence>
<keyword evidence="11 14" id="KW-0503">Monooxygenase</keyword>
<dbReference type="InterPro" id="IPR050364">
    <property type="entry name" value="Cytochrome_P450_fung"/>
</dbReference>
<dbReference type="GO" id="GO:0016020">
    <property type="term" value="C:membrane"/>
    <property type="evidence" value="ECO:0007669"/>
    <property type="project" value="UniProtKB-SubCell"/>
</dbReference>
<dbReference type="PROSITE" id="PS00086">
    <property type="entry name" value="CYTOCHROME_P450"/>
    <property type="match status" value="1"/>
</dbReference>
<dbReference type="CDD" id="cd11065">
    <property type="entry name" value="CYP64-like"/>
    <property type="match status" value="1"/>
</dbReference>
<dbReference type="GO" id="GO:0020037">
    <property type="term" value="F:heme binding"/>
    <property type="evidence" value="ECO:0007669"/>
    <property type="project" value="InterPro"/>
</dbReference>
<evidence type="ECO:0000256" key="3">
    <source>
        <dbReference type="ARBA" id="ARBA00005179"/>
    </source>
</evidence>
<comment type="similarity">
    <text evidence="4 14">Belongs to the cytochrome P450 family.</text>
</comment>
<dbReference type="PRINTS" id="PR00385">
    <property type="entry name" value="P450"/>
</dbReference>
<dbReference type="GO" id="GO:0016705">
    <property type="term" value="F:oxidoreductase activity, acting on paired donors, with incorporation or reduction of molecular oxygen"/>
    <property type="evidence" value="ECO:0007669"/>
    <property type="project" value="InterPro"/>
</dbReference>
<name>A0A4Q9MLM7_9APHY</name>
<dbReference type="Gene3D" id="1.10.630.10">
    <property type="entry name" value="Cytochrome P450"/>
    <property type="match status" value="1"/>
</dbReference>
<keyword evidence="8 15" id="KW-1133">Transmembrane helix</keyword>
<evidence type="ECO:0000256" key="8">
    <source>
        <dbReference type="ARBA" id="ARBA00022989"/>
    </source>
</evidence>
<dbReference type="InterPro" id="IPR002401">
    <property type="entry name" value="Cyt_P450_E_grp-I"/>
</dbReference>
<keyword evidence="10 13" id="KW-0408">Iron</keyword>
<comment type="pathway">
    <text evidence="3">Secondary metabolite biosynthesis.</text>
</comment>
<evidence type="ECO:0000256" key="13">
    <source>
        <dbReference type="PIRSR" id="PIRSR602401-1"/>
    </source>
</evidence>
<comment type="subcellular location">
    <subcellularLocation>
        <location evidence="2">Membrane</location>
        <topology evidence="2">Single-pass membrane protein</topology>
    </subcellularLocation>
</comment>
<evidence type="ECO:0000256" key="15">
    <source>
        <dbReference type="SAM" id="Phobius"/>
    </source>
</evidence>
<accession>A0A4Q9MLM7</accession>
<gene>
    <name evidence="16" type="ORF">BD311DRAFT_666374</name>
</gene>
<dbReference type="PRINTS" id="PR00463">
    <property type="entry name" value="EP450I"/>
</dbReference>
<evidence type="ECO:0000256" key="11">
    <source>
        <dbReference type="ARBA" id="ARBA00023033"/>
    </source>
</evidence>
<dbReference type="Pfam" id="PF00067">
    <property type="entry name" value="p450"/>
    <property type="match status" value="1"/>
</dbReference>
<dbReference type="InterPro" id="IPR017972">
    <property type="entry name" value="Cyt_P450_CS"/>
</dbReference>
<dbReference type="Proteomes" id="UP000292957">
    <property type="component" value="Unassembled WGS sequence"/>
</dbReference>
<dbReference type="AlphaFoldDB" id="A0A4Q9MLM7"/>
<dbReference type="InterPro" id="IPR001128">
    <property type="entry name" value="Cyt_P450"/>
</dbReference>
<evidence type="ECO:0000313" key="16">
    <source>
        <dbReference type="EMBL" id="TBU27001.1"/>
    </source>
</evidence>
<dbReference type="OrthoDB" id="2789670at2759"/>
<dbReference type="GO" id="GO:0005506">
    <property type="term" value="F:iron ion binding"/>
    <property type="evidence" value="ECO:0007669"/>
    <property type="project" value="InterPro"/>
</dbReference>
<keyword evidence="5 13" id="KW-0349">Heme</keyword>
<keyword evidence="6 15" id="KW-0812">Transmembrane</keyword>
<feature type="transmembrane region" description="Helical" evidence="15">
    <location>
        <begin position="6"/>
        <end position="22"/>
    </location>
</feature>
<reference evidence="16" key="1">
    <citation type="submission" date="2019-01" db="EMBL/GenBank/DDBJ databases">
        <title>Draft genome sequences of three monokaryotic isolates of the white-rot basidiomycete fungus Dichomitus squalens.</title>
        <authorList>
            <consortium name="DOE Joint Genome Institute"/>
            <person name="Lopez S.C."/>
            <person name="Andreopoulos B."/>
            <person name="Pangilinan J."/>
            <person name="Lipzen A."/>
            <person name="Riley R."/>
            <person name="Ahrendt S."/>
            <person name="Ng V."/>
            <person name="Barry K."/>
            <person name="Daum C."/>
            <person name="Grigoriev I.V."/>
            <person name="Hilden K.S."/>
            <person name="Makela M.R."/>
            <person name="de Vries R.P."/>
        </authorList>
    </citation>
    <scope>NUCLEOTIDE SEQUENCE [LARGE SCALE GENOMIC DNA]</scope>
    <source>
        <strain evidence="16">OM18370.1</strain>
    </source>
</reference>
<keyword evidence="7 13" id="KW-0479">Metal-binding</keyword>
<feature type="binding site" description="axial binding residue" evidence="13">
    <location>
        <position position="435"/>
    </location>
    <ligand>
        <name>heme</name>
        <dbReference type="ChEBI" id="CHEBI:30413"/>
    </ligand>
    <ligandPart>
        <name>Fe</name>
        <dbReference type="ChEBI" id="CHEBI:18248"/>
    </ligandPart>
</feature>
<dbReference type="PANTHER" id="PTHR46300:SF7">
    <property type="entry name" value="P450, PUTATIVE (EUROFUNG)-RELATED"/>
    <property type="match status" value="1"/>
</dbReference>
<evidence type="ECO:0000256" key="7">
    <source>
        <dbReference type="ARBA" id="ARBA00022723"/>
    </source>
</evidence>
<dbReference type="PANTHER" id="PTHR46300">
    <property type="entry name" value="P450, PUTATIVE (EUROFUNG)-RELATED-RELATED"/>
    <property type="match status" value="1"/>
</dbReference>
<evidence type="ECO:0000256" key="12">
    <source>
        <dbReference type="ARBA" id="ARBA00023136"/>
    </source>
</evidence>
<dbReference type="EMBL" id="ML143438">
    <property type="protein sequence ID" value="TBU27001.1"/>
    <property type="molecule type" value="Genomic_DNA"/>
</dbReference>
<evidence type="ECO:0000256" key="2">
    <source>
        <dbReference type="ARBA" id="ARBA00004167"/>
    </source>
</evidence>
<dbReference type="SUPFAM" id="SSF48264">
    <property type="entry name" value="Cytochrome P450"/>
    <property type="match status" value="1"/>
</dbReference>
<keyword evidence="9 14" id="KW-0560">Oxidoreductase</keyword>
<evidence type="ECO:0000256" key="10">
    <source>
        <dbReference type="ARBA" id="ARBA00023004"/>
    </source>
</evidence>
<evidence type="ECO:0000256" key="5">
    <source>
        <dbReference type="ARBA" id="ARBA00022617"/>
    </source>
</evidence>
<keyword evidence="12 15" id="KW-0472">Membrane</keyword>
<sequence>MTDRRIILFLLIGIGVFLRIYIRRKNSARIARLPPGPTPLPLVGNILDIPTAQLGSKFRSISDKYGDVVYLSALGQRIILLGSYEAASTLLDNRSTTTSDRQGLVMADLVGFSDWEFTLFEHTPEWRRHRRQFHQLFHKGVVADYHPAQREHAQRLVQRLIQDPDHFISHIRHYFGASIMQIVYGLEVAEQDDKYIAIAEKCVEIFTDIAVPGRYLVEAFPFLRYIPSWLPGAKFKRDAARWKESVKDLRDVPYHAAKRDIDSGKASPSIVMRILEEAQGSHDSNSAEVEELCQNISALAYLNTTFSSVQAFFLAMAKYPHIRRKAQAELDAVVGSRRLPDLSDRLALPYVNAIVKECFRWLIVTPIGFPHKTSEDEELNGYLIPKGSTLIPNVWAMSRDPNMYPDPEEFVPERFLDPRVRDPMKFAFGFGRRICPGRHFADQALFIIVAVVLHTLDIQPPLDDTGNPIEPEARYTTDTVTSYPEPFRCRITPRPGRAELVASEQE</sequence>
<evidence type="ECO:0000256" key="14">
    <source>
        <dbReference type="RuleBase" id="RU000461"/>
    </source>
</evidence>
<proteinExistence type="inferred from homology"/>